<dbReference type="CDD" id="cd04275">
    <property type="entry name" value="ZnMc_pappalysin_like"/>
    <property type="match status" value="1"/>
</dbReference>
<comment type="similarity">
    <text evidence="1">Belongs to the peptidase M43B family.</text>
</comment>
<dbReference type="PANTHER" id="PTHR47466:SF1">
    <property type="entry name" value="METALLOPROTEASE MEP1 (AFU_ORTHOLOGUE AFUA_1G07730)-RELATED"/>
    <property type="match status" value="1"/>
</dbReference>
<dbReference type="InterPro" id="IPR038081">
    <property type="entry name" value="CalX-like_sf"/>
</dbReference>
<dbReference type="InterPro" id="IPR026444">
    <property type="entry name" value="Secre_tail"/>
</dbReference>
<evidence type="ECO:0000259" key="12">
    <source>
        <dbReference type="Pfam" id="PF18962"/>
    </source>
</evidence>
<gene>
    <name evidence="13" type="primary">fpp2</name>
    <name evidence="13" type="ORF">KK2020170_05110</name>
</gene>
<evidence type="ECO:0000259" key="10">
    <source>
        <dbReference type="Pfam" id="PF05572"/>
    </source>
</evidence>
<keyword evidence="8" id="KW-1015">Disulfide bond</keyword>
<dbReference type="InterPro" id="IPR011628">
    <property type="entry name" value="Cleaved_adhesin"/>
</dbReference>
<keyword evidence="7" id="KW-0482">Metalloprotease</keyword>
<keyword evidence="14" id="KW-1185">Reference proteome</keyword>
<reference evidence="13 14" key="1">
    <citation type="submission" date="2021-06" db="EMBL/GenBank/DDBJ databases">
        <title>Whole genome sequences of Flavobacterium sp. KK2020170 and assembly.</title>
        <authorList>
            <person name="Kitahara K."/>
            <person name="Miyoshi S."/>
            <person name="Uesaka K."/>
        </authorList>
    </citation>
    <scope>NUCLEOTIDE SEQUENCE [LARGE SCALE GENOMIC DNA]</scope>
    <source>
        <strain evidence="13 14">KK2020170</strain>
    </source>
</reference>
<feature type="domain" description="Cleaved adhesin" evidence="11">
    <location>
        <begin position="516"/>
        <end position="674"/>
    </location>
</feature>
<dbReference type="Proteomes" id="UP000825258">
    <property type="component" value="Chromosome"/>
</dbReference>
<evidence type="ECO:0000256" key="4">
    <source>
        <dbReference type="ARBA" id="ARBA00022729"/>
    </source>
</evidence>
<dbReference type="NCBIfam" id="NF038128">
    <property type="entry name" value="choice_anch_J"/>
    <property type="match status" value="1"/>
</dbReference>
<dbReference type="Pfam" id="PF07675">
    <property type="entry name" value="Cleaved_Adhesin"/>
    <property type="match status" value="1"/>
</dbReference>
<dbReference type="Gene3D" id="3.40.390.10">
    <property type="entry name" value="Collagenase (Catalytic Domain)"/>
    <property type="match status" value="1"/>
</dbReference>
<dbReference type="SUPFAM" id="SSF141072">
    <property type="entry name" value="CalX-like"/>
    <property type="match status" value="1"/>
</dbReference>
<dbReference type="InterPro" id="IPR008754">
    <property type="entry name" value="Peptidase_M43"/>
</dbReference>
<evidence type="ECO:0000256" key="7">
    <source>
        <dbReference type="ARBA" id="ARBA00023049"/>
    </source>
</evidence>
<evidence type="ECO:0000256" key="1">
    <source>
        <dbReference type="ARBA" id="ARBA00008721"/>
    </source>
</evidence>
<keyword evidence="2" id="KW-0645">Protease</keyword>
<evidence type="ECO:0000313" key="14">
    <source>
        <dbReference type="Proteomes" id="UP000825258"/>
    </source>
</evidence>
<dbReference type="Pfam" id="PF05572">
    <property type="entry name" value="Peptidase_M43"/>
    <property type="match status" value="1"/>
</dbReference>
<feature type="domain" description="Peptidase M43 pregnancy-associated plasma-A" evidence="10">
    <location>
        <begin position="190"/>
        <end position="355"/>
    </location>
</feature>
<accession>A0ABM7S209</accession>
<sequence length="925" mass="99217">MKKTLLLIFSVFALVNLAEAQTRKASKSKSLEGFEAEISKAKMFSPKGVVRCATVEYNNSRKLNGRAVSDKVFEDWLAPKIQEIKKLRQAKMLPSVIRIPVVVHVIHNGDAVGSGENIADGQVLSQIQVFNEDFRKLTGTPGDGAGVDTTIEFCLAAVDPNGNATNGIDRVNLGTANFNSAAVEAAKASTIWDPTKYLNCWTFRFGGDLNGVLGYAQFPTGSGLAGMPSDNCVDDSGSGASTDGVVCAFDTWGSSTIYPAGTYGAPYDKGRTMTHEVGHMLGLRHIWGDGGCGVDDYCADTPLSDASNFGCPTTNSCTDSPIDYNDQVQNYMDYTDDTCMNMFTQDQTDRMLAVMANSPRRDDLLMSNVCDAIPNTPYIQFKREACLDRQPKSVIEGNGCSYTEFTIPLSIDMAPSQNATATFALDGMSVADLGDVQIMTPSVTFNAGSTADQNLVFRVLNDGIVEADEDLMITFTVTTSGNALENPKGNVYTLSILNDDATISANSNMSLFYDDFSDGDASDWSILDNNAEPADDWFLAEEANWASPFGIYTDFFMASYSWNGVDYSPDNFLSTPAINIPVGASNIQLDYFAGSGNDSGFFSESYQVWVSNSIGSFGNITSGTLLVDTTIPAMGGAYYNLAIPPAYSGQTVYITFRHYNTTGEWVLGVDEVEVSADVTVSVQTATDVATAGQNNLNGSGSTYFRDSSSGNIIGRVQVNDASNYGCSDMYVSSAGTGATQYGPSTNPLDFRMDKQFTIVPSNIVAGSSTITFYFTEAEIAGWEAATGNSRTALYVVKDNGSEEIQPCSIGAFGSDVTLTASFATGIDGVFSFARQQSLGNDNFELTGVTLYPNPNNGVFNLSLNTTSGNVKVEVFDTRGRLILNKLISGNGMVNETISLQNAQSGIYLVNIEDGSRKVTKKIVVK</sequence>
<keyword evidence="5" id="KW-0378">Hydrolase</keyword>
<evidence type="ECO:0000256" key="3">
    <source>
        <dbReference type="ARBA" id="ARBA00022723"/>
    </source>
</evidence>
<dbReference type="RefSeq" id="WP_221259251.1">
    <property type="nucleotide sequence ID" value="NZ_AP024749.1"/>
</dbReference>
<keyword evidence="6" id="KW-0862">Zinc</keyword>
<keyword evidence="3" id="KW-0479">Metal-binding</keyword>
<evidence type="ECO:0000256" key="6">
    <source>
        <dbReference type="ARBA" id="ARBA00022833"/>
    </source>
</evidence>
<dbReference type="NCBIfam" id="TIGR04183">
    <property type="entry name" value="Por_Secre_tail"/>
    <property type="match status" value="1"/>
</dbReference>
<protein>
    <submittedName>
        <fullName evidence="13">Peptidase</fullName>
    </submittedName>
</protein>
<organism evidence="13 14">
    <name type="scientific">Flavobacterium okayamense</name>
    <dbReference type="NCBI Taxonomy" id="2830782"/>
    <lineage>
        <taxon>Bacteria</taxon>
        <taxon>Pseudomonadati</taxon>
        <taxon>Bacteroidota</taxon>
        <taxon>Flavobacteriia</taxon>
        <taxon>Flavobacteriales</taxon>
        <taxon>Flavobacteriaceae</taxon>
        <taxon>Flavobacterium</taxon>
    </lineage>
</organism>
<dbReference type="EMBL" id="AP024749">
    <property type="protein sequence ID" value="BCY27643.1"/>
    <property type="molecule type" value="Genomic_DNA"/>
</dbReference>
<evidence type="ECO:0000256" key="2">
    <source>
        <dbReference type="ARBA" id="ARBA00022670"/>
    </source>
</evidence>
<evidence type="ECO:0000256" key="5">
    <source>
        <dbReference type="ARBA" id="ARBA00022801"/>
    </source>
</evidence>
<keyword evidence="4 9" id="KW-0732">Signal</keyword>
<dbReference type="SUPFAM" id="SSF55486">
    <property type="entry name" value="Metalloproteases ('zincins'), catalytic domain"/>
    <property type="match status" value="1"/>
</dbReference>
<dbReference type="PANTHER" id="PTHR47466">
    <property type="match status" value="1"/>
</dbReference>
<dbReference type="Pfam" id="PF18962">
    <property type="entry name" value="Por_Secre_tail"/>
    <property type="match status" value="1"/>
</dbReference>
<feature type="chain" id="PRO_5045195809" evidence="9">
    <location>
        <begin position="21"/>
        <end position="925"/>
    </location>
</feature>
<dbReference type="InterPro" id="IPR024079">
    <property type="entry name" value="MetalloPept_cat_dom_sf"/>
</dbReference>
<dbReference type="Gene3D" id="2.60.120.200">
    <property type="match status" value="1"/>
</dbReference>
<feature type="domain" description="Secretion system C-terminal sorting" evidence="12">
    <location>
        <begin position="850"/>
        <end position="924"/>
    </location>
</feature>
<evidence type="ECO:0000313" key="13">
    <source>
        <dbReference type="EMBL" id="BCY27643.1"/>
    </source>
</evidence>
<proteinExistence type="inferred from homology"/>
<evidence type="ECO:0000259" key="11">
    <source>
        <dbReference type="Pfam" id="PF07675"/>
    </source>
</evidence>
<dbReference type="Gene3D" id="2.60.40.2030">
    <property type="match status" value="1"/>
</dbReference>
<evidence type="ECO:0000256" key="9">
    <source>
        <dbReference type="SAM" id="SignalP"/>
    </source>
</evidence>
<name>A0ABM7S209_9FLAO</name>
<evidence type="ECO:0000256" key="8">
    <source>
        <dbReference type="ARBA" id="ARBA00023157"/>
    </source>
</evidence>
<feature type="signal peptide" evidence="9">
    <location>
        <begin position="1"/>
        <end position="20"/>
    </location>
</feature>